<name>A0A0U3MYA7_9BURK</name>
<feature type="region of interest" description="Disordered" evidence="1">
    <location>
        <begin position="80"/>
        <end position="116"/>
    </location>
</feature>
<reference evidence="3 4" key="1">
    <citation type="submission" date="2015-12" db="EMBL/GenBank/DDBJ databases">
        <title>Complete genome of Roseateles depolymerans KCTC 42856.</title>
        <authorList>
            <person name="Kim K.M."/>
        </authorList>
    </citation>
    <scope>NUCLEOTIDE SEQUENCE [LARGE SCALE GENOMIC DNA]</scope>
    <source>
        <strain evidence="3 4">KCTC 42856</strain>
    </source>
</reference>
<dbReference type="OrthoDB" id="5950533at2"/>
<dbReference type="Proteomes" id="UP000060699">
    <property type="component" value="Chromosome"/>
</dbReference>
<organism evidence="3 4">
    <name type="scientific">Roseateles depolymerans</name>
    <dbReference type="NCBI Taxonomy" id="76731"/>
    <lineage>
        <taxon>Bacteria</taxon>
        <taxon>Pseudomonadati</taxon>
        <taxon>Pseudomonadota</taxon>
        <taxon>Betaproteobacteria</taxon>
        <taxon>Burkholderiales</taxon>
        <taxon>Sphaerotilaceae</taxon>
        <taxon>Roseateles</taxon>
    </lineage>
</organism>
<dbReference type="KEGG" id="rdp:RD2015_2398"/>
<dbReference type="EMBL" id="CP013729">
    <property type="protein sequence ID" value="ALV06868.1"/>
    <property type="molecule type" value="Genomic_DNA"/>
</dbReference>
<accession>A0A0U3MYA7</accession>
<gene>
    <name evidence="3" type="ORF">RD2015_2398</name>
</gene>
<feature type="compositionally biased region" description="Polar residues" evidence="1">
    <location>
        <begin position="100"/>
        <end position="116"/>
    </location>
</feature>
<dbReference type="PATRIC" id="fig|76731.3.peg.2456"/>
<protein>
    <submittedName>
        <fullName evidence="3">Uncharacterized protein</fullName>
    </submittedName>
</protein>
<feature type="chain" id="PRO_5043478428" evidence="2">
    <location>
        <begin position="25"/>
        <end position="199"/>
    </location>
</feature>
<feature type="compositionally biased region" description="Basic residues" evidence="1">
    <location>
        <begin position="189"/>
        <end position="199"/>
    </location>
</feature>
<dbReference type="STRING" id="76731.RD2015_2398"/>
<feature type="signal peptide" evidence="2">
    <location>
        <begin position="1"/>
        <end position="24"/>
    </location>
</feature>
<evidence type="ECO:0000313" key="3">
    <source>
        <dbReference type="EMBL" id="ALV06868.1"/>
    </source>
</evidence>
<keyword evidence="2" id="KW-0732">Signal</keyword>
<keyword evidence="4" id="KW-1185">Reference proteome</keyword>
<dbReference type="RefSeq" id="WP_058935084.1">
    <property type="nucleotide sequence ID" value="NZ_CP013729.1"/>
</dbReference>
<evidence type="ECO:0000256" key="2">
    <source>
        <dbReference type="SAM" id="SignalP"/>
    </source>
</evidence>
<evidence type="ECO:0000256" key="1">
    <source>
        <dbReference type="SAM" id="MobiDB-lite"/>
    </source>
</evidence>
<evidence type="ECO:0000313" key="4">
    <source>
        <dbReference type="Proteomes" id="UP000060699"/>
    </source>
</evidence>
<sequence precursor="true">MNRNLLVTALIATAAIGSSFAASAQTNAAATTQRDVKQEQRIENGLRNGTITARENAKLQSDEARVDRLEAKALKDGKMTAAKRAQVTEAQNKASRDIHTATTNGVNGNPLSASSQRAQADVQRNIGQEQRINQGVRSGSLTNREAATLERGQAHVDAREAHAGADGHISAREQRNIQHAENRQSARIYNKKHNAAVKD</sequence>
<dbReference type="AlphaFoldDB" id="A0A0U3MYA7"/>
<feature type="region of interest" description="Disordered" evidence="1">
    <location>
        <begin position="158"/>
        <end position="199"/>
    </location>
</feature>
<proteinExistence type="predicted"/>
<feature type="compositionally biased region" description="Basic and acidic residues" evidence="1">
    <location>
        <begin position="158"/>
        <end position="184"/>
    </location>
</feature>